<keyword evidence="3" id="KW-1185">Reference proteome</keyword>
<gene>
    <name evidence="2" type="ORF">CLO192961_LOCUS315707</name>
</gene>
<dbReference type="SMART" id="SM00355">
    <property type="entry name" value="ZnF_C2H2"/>
    <property type="match status" value="3"/>
</dbReference>
<name>A0ABY6UKP6_BIOOC</name>
<feature type="domain" description="C2H2-type" evidence="1">
    <location>
        <begin position="365"/>
        <end position="392"/>
    </location>
</feature>
<sequence>MDKSSMSSPPIDVIALNINKIISGIVTVAKEKHDDLSQLKHDLAETLEDELGRFRVWSGNLGAFHEPTSPSSLEHRLRDGPKMKESIITGLQRLEDVSQRVNEIITGTRPNASDPIADSECRDLFPEHSSPLEELLMGLHSSISNLFSLAMLIRRDRPKGRRLDARRLVLVDKTADITYVEDRFPKLRQKPWLAQRLGEAISYRREFIRYRQAHRQKLQTRSDLYTSNEDSKTLATTFKEVDWNGGQNVPSSQGNVMEPVNRIREDKSIFSAGTSYVSAETTTSELRIPDLSNMILDGIRLDYGQHIECPYCRTVQQPLDRHTWKKHVFQDLEPYVCLFEDCSFKLFETRREWYEHETTFHGRHWSCRFCSTSNRAIYGKESEMVDHIKLKHAANMTELQIPLLLQACEQKKNTLDTRECPFCSEWKADRNAETMKGYYRHISGHLQPMALASIPLVIEGLEIINEDESKLKGKISGREERVAIQTPNSSDMTDIMNFVMKPFQEIQATARRVINNLEKSHVSNRNNELRKADLALETEGRAVLQSIEPLCVNLLHEHGSKFVDALTQEIARHRVAIHKIIWDFDYVEPGPSGVDAFVTLQKRSNNALLGIMGAMEKINAKFEEEKFDLQKSKIIESCFSSGSESGGSYIHHIALLDGFMLCVHVSETGEIRLSRLLPDDESGGFQDDMTWDFEKIGAIRGSVGVPSTEFGIEIDGLWHVWMTTSHEANISFIARCVSVFQSYSGGRSPLLLGFASDEMDQILGKKQRDSF</sequence>
<feature type="domain" description="C2H2-type" evidence="1">
    <location>
        <begin position="335"/>
        <end position="361"/>
    </location>
</feature>
<dbReference type="PANTHER" id="PTHR35391:SF7">
    <property type="entry name" value="C2H2-TYPE DOMAIN-CONTAINING PROTEIN"/>
    <property type="match status" value="1"/>
</dbReference>
<dbReference type="PANTHER" id="PTHR35391">
    <property type="entry name" value="C2H2-TYPE DOMAIN-CONTAINING PROTEIN-RELATED"/>
    <property type="match status" value="1"/>
</dbReference>
<evidence type="ECO:0000313" key="2">
    <source>
        <dbReference type="EMBL" id="VUC31853.1"/>
    </source>
</evidence>
<protein>
    <recommendedName>
        <fullName evidence="1">C2H2-type domain-containing protein</fullName>
    </recommendedName>
</protein>
<dbReference type="InterPro" id="IPR058925">
    <property type="entry name" value="zf-C2H2_AcuF"/>
</dbReference>
<reference evidence="2 3" key="1">
    <citation type="submission" date="2019-06" db="EMBL/GenBank/DDBJ databases">
        <authorList>
            <person name="Broberg M."/>
        </authorList>
    </citation>
    <scope>NUCLEOTIDE SEQUENCE [LARGE SCALE GENOMIC DNA]</scope>
</reference>
<dbReference type="Proteomes" id="UP000766486">
    <property type="component" value="Unassembled WGS sequence"/>
</dbReference>
<organism evidence="2 3">
    <name type="scientific">Bionectria ochroleuca</name>
    <name type="common">Gliocladium roseum</name>
    <dbReference type="NCBI Taxonomy" id="29856"/>
    <lineage>
        <taxon>Eukaryota</taxon>
        <taxon>Fungi</taxon>
        <taxon>Dikarya</taxon>
        <taxon>Ascomycota</taxon>
        <taxon>Pezizomycotina</taxon>
        <taxon>Sordariomycetes</taxon>
        <taxon>Hypocreomycetidae</taxon>
        <taxon>Hypocreales</taxon>
        <taxon>Bionectriaceae</taxon>
        <taxon>Clonostachys</taxon>
    </lineage>
</organism>
<evidence type="ECO:0000259" key="1">
    <source>
        <dbReference type="SMART" id="SM00355"/>
    </source>
</evidence>
<accession>A0ABY6UKP6</accession>
<proteinExistence type="predicted"/>
<comment type="caution">
    <text evidence="2">The sequence shown here is derived from an EMBL/GenBank/DDBJ whole genome shotgun (WGS) entry which is preliminary data.</text>
</comment>
<dbReference type="Pfam" id="PF26082">
    <property type="entry name" value="zf-C2H2_AcuF"/>
    <property type="match status" value="1"/>
</dbReference>
<dbReference type="EMBL" id="CABFNS010000837">
    <property type="protein sequence ID" value="VUC31853.1"/>
    <property type="molecule type" value="Genomic_DNA"/>
</dbReference>
<feature type="domain" description="C2H2-type" evidence="1">
    <location>
        <begin position="418"/>
        <end position="445"/>
    </location>
</feature>
<dbReference type="InterPro" id="IPR013087">
    <property type="entry name" value="Znf_C2H2_type"/>
</dbReference>
<evidence type="ECO:0000313" key="3">
    <source>
        <dbReference type="Proteomes" id="UP000766486"/>
    </source>
</evidence>